<comment type="caution">
    <text evidence="3">The sequence shown here is derived from an EMBL/GenBank/DDBJ whole genome shotgun (WGS) entry which is preliminary data.</text>
</comment>
<evidence type="ECO:0000313" key="3">
    <source>
        <dbReference type="EMBL" id="KKQ48226.1"/>
    </source>
</evidence>
<evidence type="ECO:0000259" key="2">
    <source>
        <dbReference type="Pfam" id="PF13439"/>
    </source>
</evidence>
<dbReference type="SUPFAM" id="SSF53756">
    <property type="entry name" value="UDP-Glycosyltransferase/glycogen phosphorylase"/>
    <property type="match status" value="1"/>
</dbReference>
<protein>
    <submittedName>
        <fullName evidence="3">Glycosyl transferase</fullName>
    </submittedName>
</protein>
<dbReference type="GO" id="GO:0016020">
    <property type="term" value="C:membrane"/>
    <property type="evidence" value="ECO:0007669"/>
    <property type="project" value="TreeGrafter"/>
</dbReference>
<dbReference type="Proteomes" id="UP000034231">
    <property type="component" value="Unassembled WGS sequence"/>
</dbReference>
<dbReference type="InterPro" id="IPR028098">
    <property type="entry name" value="Glyco_trans_4-like_N"/>
</dbReference>
<feature type="domain" description="Glycosyl transferase family 1" evidence="1">
    <location>
        <begin position="172"/>
        <end position="341"/>
    </location>
</feature>
<dbReference type="GO" id="GO:0004377">
    <property type="term" value="F:GDP-Man:Man(3)GlcNAc(2)-PP-Dol alpha-1,2-mannosyltransferase activity"/>
    <property type="evidence" value="ECO:0007669"/>
    <property type="project" value="InterPro"/>
</dbReference>
<dbReference type="Pfam" id="PF00534">
    <property type="entry name" value="Glycos_transf_1"/>
    <property type="match status" value="1"/>
</dbReference>
<dbReference type="InterPro" id="IPR038013">
    <property type="entry name" value="ALG11"/>
</dbReference>
<dbReference type="PANTHER" id="PTHR45919:SF1">
    <property type="entry name" value="GDP-MAN:MAN(3)GLCNAC(2)-PP-DOL ALPHA-1,2-MANNOSYLTRANSFERASE"/>
    <property type="match status" value="1"/>
</dbReference>
<evidence type="ECO:0000259" key="1">
    <source>
        <dbReference type="Pfam" id="PF00534"/>
    </source>
</evidence>
<dbReference type="CDD" id="cd03801">
    <property type="entry name" value="GT4_PimA-like"/>
    <property type="match status" value="1"/>
</dbReference>
<feature type="domain" description="Glycosyltransferase subfamily 4-like N-terminal" evidence="2">
    <location>
        <begin position="20"/>
        <end position="167"/>
    </location>
</feature>
<organism evidence="3 4">
    <name type="scientific">Candidatus Shapirobacteria bacterium GW2011_GWE1_38_10</name>
    <dbReference type="NCBI Taxonomy" id="1618488"/>
    <lineage>
        <taxon>Bacteria</taxon>
        <taxon>Candidatus Shapironibacteriota</taxon>
    </lineage>
</organism>
<dbReference type="EMBL" id="LBTX01000041">
    <property type="protein sequence ID" value="KKQ48226.1"/>
    <property type="molecule type" value="Genomic_DNA"/>
</dbReference>
<dbReference type="PANTHER" id="PTHR45919">
    <property type="entry name" value="GDP-MAN:MAN(3)GLCNAC(2)-PP-DOL ALPHA-1,2-MANNOSYLTRANSFERASE"/>
    <property type="match status" value="1"/>
</dbReference>
<evidence type="ECO:0000313" key="4">
    <source>
        <dbReference type="Proteomes" id="UP000034231"/>
    </source>
</evidence>
<proteinExistence type="predicted"/>
<sequence>MESEKMKKALVFDPYLDTLGGGERYTLTFAQVLKHLGYEVKIAWSDEQDLIKAKARFGLDLSGIEVDPALYKLCESKSSLSDRLKFTKQFDLVFWVSDGSLPFLFGKKNLVHFQVPFTKLGGSKIANSLKLFSINKLVYNSKFTRDVIERSLPRSKGVVIYPPIDTTQFVPGKKENLILSVARFDSPSHSKRQDVLIDAFREMFAKEKEYRLVLAGGNRGGDETLDSLKQRVGNLPVEIIPNPDFKKLKDLYSRAKFFWHAAGYGIDETKEPEKVEHFGMTTVEAMSAGCIPVVIAKGGQKEILSDHRDLLAESPSEIVEVTLRIARDLQNEKKLREEMEKISDNYSLRSFKEKISTLI</sequence>
<name>A0A0G0L6F7_9BACT</name>
<reference evidence="3 4" key="1">
    <citation type="journal article" date="2015" name="Nature">
        <title>rRNA introns, odd ribosomes, and small enigmatic genomes across a large radiation of phyla.</title>
        <authorList>
            <person name="Brown C.T."/>
            <person name="Hug L.A."/>
            <person name="Thomas B.C."/>
            <person name="Sharon I."/>
            <person name="Castelle C.J."/>
            <person name="Singh A."/>
            <person name="Wilkins M.J."/>
            <person name="Williams K.H."/>
            <person name="Banfield J.F."/>
        </authorList>
    </citation>
    <scope>NUCLEOTIDE SEQUENCE [LARGE SCALE GENOMIC DNA]</scope>
</reference>
<gene>
    <name evidence="3" type="ORF">US68_C0041G0004</name>
</gene>
<dbReference type="AlphaFoldDB" id="A0A0G0L6F7"/>
<dbReference type="Pfam" id="PF13439">
    <property type="entry name" value="Glyco_transf_4"/>
    <property type="match status" value="1"/>
</dbReference>
<dbReference type="Gene3D" id="3.40.50.2000">
    <property type="entry name" value="Glycogen Phosphorylase B"/>
    <property type="match status" value="2"/>
</dbReference>
<dbReference type="GO" id="GO:0006487">
    <property type="term" value="P:protein N-linked glycosylation"/>
    <property type="evidence" value="ECO:0007669"/>
    <property type="project" value="TreeGrafter"/>
</dbReference>
<dbReference type="InterPro" id="IPR001296">
    <property type="entry name" value="Glyco_trans_1"/>
</dbReference>
<keyword evidence="3" id="KW-0808">Transferase</keyword>
<accession>A0A0G0L6F7</accession>